<dbReference type="InterPro" id="IPR033479">
    <property type="entry name" value="dCache_1"/>
</dbReference>
<dbReference type="InterPro" id="IPR003660">
    <property type="entry name" value="HAMP_dom"/>
</dbReference>
<dbReference type="PANTHER" id="PTHR32089:SF39">
    <property type="entry name" value="METHYL-ACCEPTING CHEMOTAXIS PROTEIN HLYB"/>
    <property type="match status" value="1"/>
</dbReference>
<gene>
    <name evidence="15" type="ORF">QE440_002811</name>
</gene>
<evidence type="ECO:0000256" key="9">
    <source>
        <dbReference type="ARBA" id="ARBA00029447"/>
    </source>
</evidence>
<evidence type="ECO:0000256" key="11">
    <source>
        <dbReference type="SAM" id="MobiDB-lite"/>
    </source>
</evidence>
<dbReference type="SMART" id="SM00304">
    <property type="entry name" value="HAMP"/>
    <property type="match status" value="1"/>
</dbReference>
<keyword evidence="6 12" id="KW-1133">Transmembrane helix</keyword>
<evidence type="ECO:0000256" key="10">
    <source>
        <dbReference type="PROSITE-ProRule" id="PRU00284"/>
    </source>
</evidence>
<dbReference type="InterPro" id="IPR004089">
    <property type="entry name" value="MCPsignal_dom"/>
</dbReference>
<dbReference type="CDD" id="cd12912">
    <property type="entry name" value="PDC2_MCP_like"/>
    <property type="match status" value="1"/>
</dbReference>
<evidence type="ECO:0000256" key="4">
    <source>
        <dbReference type="ARBA" id="ARBA00022500"/>
    </source>
</evidence>
<evidence type="ECO:0000256" key="1">
    <source>
        <dbReference type="ARBA" id="ARBA00004651"/>
    </source>
</evidence>
<dbReference type="EMBL" id="JAVJAF010000001">
    <property type="protein sequence ID" value="MDR6235070.1"/>
    <property type="molecule type" value="Genomic_DNA"/>
</dbReference>
<dbReference type="Pfam" id="PF00015">
    <property type="entry name" value="MCPsignal"/>
    <property type="match status" value="1"/>
</dbReference>
<dbReference type="Pfam" id="PF02743">
    <property type="entry name" value="dCache_1"/>
    <property type="match status" value="1"/>
</dbReference>
<evidence type="ECO:0000259" key="14">
    <source>
        <dbReference type="PROSITE" id="PS50885"/>
    </source>
</evidence>
<sequence>MFKQLKFSHKILAATALVMTLVLAGFASFSAYLQRKAIDDSLQQTLTETGRLTATNVSYWLETRLKVADTLVQTLVSDTPSGNFDKLPDQKIYTDVFTSLYLAKPDGSYITRNGSSVAADYDPRTRPWYTGAVAAGGLTLSSPFLLALSGSSPKLALTISAPLMHDGQLSAVVSCFLYLPALTQMISGLNLGGLGEAFLVDADGKILVSSHPEQVLKSLKDAFPDGTPSLAPGFQSVRQKGSERLVSFTPVEGLPASAKWYLGLSVDEAKAYAPVTQARNLAIVATVVAVIVMVLLLGLLIGGLLRPLRDLGRAMQDIAQGEGDLTRRLPVQTRDEFGVLAEAFNQFVARIHTSIREVAQTTGELNQSTRRVLESSQSSMQQSDVQSQRTTSVAAAINEMGAATQEIARNAAHASGEARSARQQGEEGREVLNEALHAMQALSAKIGTSCEHIEALNGKAANIGQILEVIRGISEQTNLLALNAAIEAARAGEAGRGFAVVADEVRSLASRTQSSAQQIQQMIEELQNGSRDAVALMQESQRQSAHSMQVAQQAGSSLGSVTERIGEIDGQNQSVATATEEQTSVVETLNMDISEINLLNQQGVDNLQATLAACTALEAEAGRLQRLVGGFRI</sequence>
<proteinExistence type="inferred from homology"/>
<keyword evidence="3" id="KW-0488">Methylation</keyword>
<keyword evidence="8 10" id="KW-0807">Transducer</keyword>
<comment type="caution">
    <text evidence="15">The sequence shown here is derived from an EMBL/GenBank/DDBJ whole genome shotgun (WGS) entry which is preliminary data.</text>
</comment>
<dbReference type="SMART" id="SM00283">
    <property type="entry name" value="MA"/>
    <property type="match status" value="1"/>
</dbReference>
<dbReference type="PROSITE" id="PS50885">
    <property type="entry name" value="HAMP"/>
    <property type="match status" value="1"/>
</dbReference>
<organism evidence="15 16">
    <name type="scientific">Pseudomonas oryzihabitans</name>
    <dbReference type="NCBI Taxonomy" id="47885"/>
    <lineage>
        <taxon>Bacteria</taxon>
        <taxon>Pseudomonadati</taxon>
        <taxon>Pseudomonadota</taxon>
        <taxon>Gammaproteobacteria</taxon>
        <taxon>Pseudomonadales</taxon>
        <taxon>Pseudomonadaceae</taxon>
        <taxon>Pseudomonas</taxon>
    </lineage>
</organism>
<keyword evidence="5 12" id="KW-0812">Transmembrane</keyword>
<evidence type="ECO:0000259" key="13">
    <source>
        <dbReference type="PROSITE" id="PS50111"/>
    </source>
</evidence>
<feature type="domain" description="HAMP" evidence="14">
    <location>
        <begin position="302"/>
        <end position="356"/>
    </location>
</feature>
<dbReference type="FunFam" id="1.10.287.950:FF:000001">
    <property type="entry name" value="Methyl-accepting chemotaxis sensory transducer"/>
    <property type="match status" value="1"/>
</dbReference>
<evidence type="ECO:0000313" key="15">
    <source>
        <dbReference type="EMBL" id="MDR6235070.1"/>
    </source>
</evidence>
<dbReference type="CDD" id="cd06225">
    <property type="entry name" value="HAMP"/>
    <property type="match status" value="1"/>
</dbReference>
<feature type="region of interest" description="Disordered" evidence="11">
    <location>
        <begin position="366"/>
        <end position="387"/>
    </location>
</feature>
<evidence type="ECO:0000256" key="12">
    <source>
        <dbReference type="SAM" id="Phobius"/>
    </source>
</evidence>
<feature type="transmembrane region" description="Helical" evidence="12">
    <location>
        <begin position="281"/>
        <end position="305"/>
    </location>
</feature>
<feature type="domain" description="Methyl-accepting transducer" evidence="13">
    <location>
        <begin position="361"/>
        <end position="597"/>
    </location>
</feature>
<reference evidence="15" key="1">
    <citation type="submission" date="2023-08" db="EMBL/GenBank/DDBJ databases">
        <title>Functional and genomic diversity of the sorghum phyllosphere microbiome.</title>
        <authorList>
            <person name="Shade A."/>
        </authorList>
    </citation>
    <scope>NUCLEOTIDE SEQUENCE</scope>
    <source>
        <strain evidence="15">SORGH_AS_0201</strain>
    </source>
</reference>
<dbReference type="GO" id="GO:0006935">
    <property type="term" value="P:chemotaxis"/>
    <property type="evidence" value="ECO:0007669"/>
    <property type="project" value="UniProtKB-KW"/>
</dbReference>
<dbReference type="AlphaFoldDB" id="A0AAJ2BLF7"/>
<name>A0AAJ2BLF7_9PSED</name>
<evidence type="ECO:0000256" key="6">
    <source>
        <dbReference type="ARBA" id="ARBA00022989"/>
    </source>
</evidence>
<comment type="subcellular location">
    <subcellularLocation>
        <location evidence="1">Cell membrane</location>
        <topology evidence="1">Multi-pass membrane protein</topology>
    </subcellularLocation>
</comment>
<comment type="similarity">
    <text evidence="9">Belongs to the methyl-accepting chemotaxis (MCP) protein family.</text>
</comment>
<dbReference type="Proteomes" id="UP001268036">
    <property type="component" value="Unassembled WGS sequence"/>
</dbReference>
<dbReference type="GO" id="GO:0005886">
    <property type="term" value="C:plasma membrane"/>
    <property type="evidence" value="ECO:0007669"/>
    <property type="project" value="UniProtKB-SubCell"/>
</dbReference>
<dbReference type="GO" id="GO:0007165">
    <property type="term" value="P:signal transduction"/>
    <property type="evidence" value="ECO:0007669"/>
    <property type="project" value="UniProtKB-KW"/>
</dbReference>
<evidence type="ECO:0000256" key="2">
    <source>
        <dbReference type="ARBA" id="ARBA00022475"/>
    </source>
</evidence>
<accession>A0AAJ2BLF7</accession>
<protein>
    <submittedName>
        <fullName evidence="15">Methyl-accepting chemotaxis protein</fullName>
    </submittedName>
</protein>
<keyword evidence="7 12" id="KW-0472">Membrane</keyword>
<dbReference type="Gene3D" id="3.30.450.20">
    <property type="entry name" value="PAS domain"/>
    <property type="match status" value="2"/>
</dbReference>
<evidence type="ECO:0000256" key="7">
    <source>
        <dbReference type="ARBA" id="ARBA00023136"/>
    </source>
</evidence>
<dbReference type="InterPro" id="IPR029151">
    <property type="entry name" value="Sensor-like_sf"/>
</dbReference>
<dbReference type="PROSITE" id="PS50111">
    <property type="entry name" value="CHEMOTAXIS_TRANSDUC_2"/>
    <property type="match status" value="1"/>
</dbReference>
<feature type="compositionally biased region" description="Low complexity" evidence="11">
    <location>
        <begin position="375"/>
        <end position="387"/>
    </location>
</feature>
<dbReference type="SUPFAM" id="SSF103190">
    <property type="entry name" value="Sensory domain-like"/>
    <property type="match status" value="1"/>
</dbReference>
<dbReference type="CDD" id="cd11386">
    <property type="entry name" value="MCP_signal"/>
    <property type="match status" value="1"/>
</dbReference>
<dbReference type="Gene3D" id="1.10.287.950">
    <property type="entry name" value="Methyl-accepting chemotaxis protein"/>
    <property type="match status" value="1"/>
</dbReference>
<evidence type="ECO:0000256" key="5">
    <source>
        <dbReference type="ARBA" id="ARBA00022692"/>
    </source>
</evidence>
<evidence type="ECO:0000256" key="8">
    <source>
        <dbReference type="ARBA" id="ARBA00023224"/>
    </source>
</evidence>
<keyword evidence="2" id="KW-1003">Cell membrane</keyword>
<dbReference type="PANTHER" id="PTHR32089">
    <property type="entry name" value="METHYL-ACCEPTING CHEMOTAXIS PROTEIN MCPB"/>
    <property type="match status" value="1"/>
</dbReference>
<dbReference type="Pfam" id="PF00672">
    <property type="entry name" value="HAMP"/>
    <property type="match status" value="1"/>
</dbReference>
<evidence type="ECO:0000313" key="16">
    <source>
        <dbReference type="Proteomes" id="UP001268036"/>
    </source>
</evidence>
<feature type="transmembrane region" description="Helical" evidence="12">
    <location>
        <begin position="12"/>
        <end position="33"/>
    </location>
</feature>
<dbReference type="SUPFAM" id="SSF58104">
    <property type="entry name" value="Methyl-accepting chemotaxis protein (MCP) signaling domain"/>
    <property type="match status" value="1"/>
</dbReference>
<dbReference type="CDD" id="cd12913">
    <property type="entry name" value="PDC1_MCP_like"/>
    <property type="match status" value="1"/>
</dbReference>
<keyword evidence="4" id="KW-0145">Chemotaxis</keyword>
<evidence type="ECO:0000256" key="3">
    <source>
        <dbReference type="ARBA" id="ARBA00022481"/>
    </source>
</evidence>